<evidence type="ECO:0000256" key="1">
    <source>
        <dbReference type="SAM" id="Phobius"/>
    </source>
</evidence>
<dbReference type="RefSeq" id="WP_001083452.1">
    <property type="nucleotide sequence ID" value="NC_018500.1"/>
</dbReference>
<name>A0A9W3JJC5_BACTU</name>
<keyword evidence="1" id="KW-0472">Membrane</keyword>
<dbReference type="EMBL" id="CP003752">
    <property type="protein sequence ID" value="AFQ15656.1"/>
    <property type="molecule type" value="Genomic_DNA"/>
</dbReference>
<accession>A0A9W3JJC5</accession>
<keyword evidence="1" id="KW-0812">Transmembrane</keyword>
<proteinExistence type="predicted"/>
<keyword evidence="1" id="KW-1133">Transmembrane helix</keyword>
<sequence>MNSDEKNLTEELMGLKFPKPKLSMEKVCNTLNDIAETAKSVYKNSIDDIDYLFGEARDCVEGCGANLDNARLRLTHRGIQYLTTTIEILSKNHLLPTEFIYYIYTLVAEDIARDPKPKLFHFQNPYEAIWDKESPESPKLIEVDPEKYIPNPNNESWLFIHGMLYKGMNHDGTDIEQIDLNIYDFYGAFEAEAEMFKEGPNANIDIYLVSYDSEMNKTEREVMEKAIKGNVIASVEAFLFLLVAAVYWREMKDRADKTGEYILPFLKRLKGNSGKVITHSLGCHVLAHAGQKIHHIDNMGESFKEWWCMNAALPSDAFSNTGDFNRAPYIADYYEDGKRTGTRVWYSLSDIVLMMIYPLATYHTALGQTGAGISRQENFIEDIDLTNITDVYHGFEGEYINRLGNCIRNFLHSETDKTC</sequence>
<gene>
    <name evidence="2" type="ORF">BTG_10970</name>
</gene>
<evidence type="ECO:0000313" key="2">
    <source>
        <dbReference type="EMBL" id="AFQ15656.1"/>
    </source>
</evidence>
<organism evidence="2 3">
    <name type="scientific">Bacillus thuringiensis HD-771</name>
    <dbReference type="NCBI Taxonomy" id="1218175"/>
    <lineage>
        <taxon>Bacteria</taxon>
        <taxon>Bacillati</taxon>
        <taxon>Bacillota</taxon>
        <taxon>Bacilli</taxon>
        <taxon>Bacillales</taxon>
        <taxon>Bacillaceae</taxon>
        <taxon>Bacillus</taxon>
        <taxon>Bacillus cereus group</taxon>
    </lineage>
</organism>
<dbReference type="KEGG" id="bti:BTG_10970"/>
<feature type="transmembrane region" description="Helical" evidence="1">
    <location>
        <begin position="231"/>
        <end position="248"/>
    </location>
</feature>
<protein>
    <recommendedName>
        <fullName evidence="4">Alpha/beta hydrolase</fullName>
    </recommendedName>
</protein>
<dbReference type="AlphaFoldDB" id="A0A9W3JJC5"/>
<evidence type="ECO:0008006" key="4">
    <source>
        <dbReference type="Google" id="ProtNLM"/>
    </source>
</evidence>
<evidence type="ECO:0000313" key="3">
    <source>
        <dbReference type="Proteomes" id="UP000005259"/>
    </source>
</evidence>
<reference evidence="2 3" key="1">
    <citation type="submission" date="2012-08" db="EMBL/GenBank/DDBJ databases">
        <authorList>
            <person name="Doggett N."/>
            <person name="Teshima H."/>
            <person name="Bruce D."/>
            <person name="Detter J.C."/>
            <person name="Johnson S.L."/>
            <person name="Han C."/>
        </authorList>
    </citation>
    <scope>NUCLEOTIDE SEQUENCE [LARGE SCALE GENOMIC DNA]</scope>
    <source>
        <strain evidence="2 3">HD-771</strain>
    </source>
</reference>
<dbReference type="Proteomes" id="UP000005259">
    <property type="component" value="Chromosome"/>
</dbReference>